<dbReference type="Proteomes" id="UP000076587">
    <property type="component" value="Unassembled WGS sequence"/>
</dbReference>
<proteinExistence type="inferred from homology"/>
<protein>
    <recommendedName>
        <fullName evidence="5">Phenazine biosynthesis protein PhzF</fullName>
    </recommendedName>
</protein>
<dbReference type="NCBIfam" id="TIGR00654">
    <property type="entry name" value="PhzF_family"/>
    <property type="match status" value="1"/>
</dbReference>
<dbReference type="SUPFAM" id="SSF54506">
    <property type="entry name" value="Diaminopimelate epimerase-like"/>
    <property type="match status" value="1"/>
</dbReference>
<dbReference type="PANTHER" id="PTHR13774">
    <property type="entry name" value="PHENAZINE BIOSYNTHESIS PROTEIN"/>
    <property type="match status" value="1"/>
</dbReference>
<dbReference type="GO" id="GO:0016853">
    <property type="term" value="F:isomerase activity"/>
    <property type="evidence" value="ECO:0007669"/>
    <property type="project" value="UniProtKB-KW"/>
</dbReference>
<comment type="similarity">
    <text evidence="1">Belongs to the PhzF family.</text>
</comment>
<gene>
    <name evidence="3" type="ORF">N482_08870</name>
</gene>
<reference evidence="3 4" key="1">
    <citation type="submission" date="2013-07" db="EMBL/GenBank/DDBJ databases">
        <title>Comparative Genomic and Metabolomic Analysis of Twelve Strains of Pseudoalteromonas luteoviolacea.</title>
        <authorList>
            <person name="Vynne N.G."/>
            <person name="Mansson M."/>
            <person name="Gram L."/>
        </authorList>
    </citation>
    <scope>NUCLEOTIDE SEQUENCE [LARGE SCALE GENOMIC DNA]</scope>
    <source>
        <strain evidence="3 4">NCIMB 1942</strain>
    </source>
</reference>
<dbReference type="GO" id="GO:0005737">
    <property type="term" value="C:cytoplasm"/>
    <property type="evidence" value="ECO:0007669"/>
    <property type="project" value="TreeGrafter"/>
</dbReference>
<evidence type="ECO:0000313" key="4">
    <source>
        <dbReference type="Proteomes" id="UP000076587"/>
    </source>
</evidence>
<accession>A0A167CLT2</accession>
<evidence type="ECO:0000313" key="3">
    <source>
        <dbReference type="EMBL" id="KZN47815.1"/>
    </source>
</evidence>
<evidence type="ECO:0008006" key="5">
    <source>
        <dbReference type="Google" id="ProtNLM"/>
    </source>
</evidence>
<dbReference type="PIRSF" id="PIRSF016184">
    <property type="entry name" value="PhzC_PhzF"/>
    <property type="match status" value="1"/>
</dbReference>
<dbReference type="InterPro" id="IPR003719">
    <property type="entry name" value="Phenazine_PhzF-like"/>
</dbReference>
<comment type="caution">
    <text evidence="3">The sequence shown here is derived from an EMBL/GenBank/DDBJ whole genome shotgun (WGS) entry which is preliminary data.</text>
</comment>
<dbReference type="RefSeq" id="WP_063376903.1">
    <property type="nucleotide sequence ID" value="NZ_AUXT01000151.1"/>
</dbReference>
<dbReference type="EMBL" id="AUXT01000151">
    <property type="protein sequence ID" value="KZN47815.1"/>
    <property type="molecule type" value="Genomic_DNA"/>
</dbReference>
<organism evidence="3 4">
    <name type="scientific">Pseudoalteromonas luteoviolacea NCIMB 1942</name>
    <dbReference type="NCBI Taxonomy" id="1365253"/>
    <lineage>
        <taxon>Bacteria</taxon>
        <taxon>Pseudomonadati</taxon>
        <taxon>Pseudomonadota</taxon>
        <taxon>Gammaproteobacteria</taxon>
        <taxon>Alteromonadales</taxon>
        <taxon>Pseudoalteromonadaceae</taxon>
        <taxon>Pseudoalteromonas</taxon>
    </lineage>
</organism>
<evidence type="ECO:0000256" key="1">
    <source>
        <dbReference type="ARBA" id="ARBA00008270"/>
    </source>
</evidence>
<dbReference type="AlphaFoldDB" id="A0A167CLT2"/>
<dbReference type="PANTHER" id="PTHR13774:SF17">
    <property type="entry name" value="PHENAZINE BIOSYNTHESIS-LIKE DOMAIN-CONTAINING PROTEIN"/>
    <property type="match status" value="1"/>
</dbReference>
<dbReference type="PATRIC" id="fig|1365253.3.peg.2182"/>
<keyword evidence="2" id="KW-0413">Isomerase</keyword>
<sequence length="269" mass="29396">MNAATPLNPVANIIDVFVDKDCLGNSAGVIHLKGGSMHEQQLLDIAKHIEQPTTAFIWQVGKEQFAIRWFTPTQELNICGHATVAAAFYLYELGAVHSSAKITFSAGKFHLTTLFIENMVHMVLPRLDVFPTDIPAGLQQALNASIIGVSVGEEDIVVELDSEEAVRTVQPNFKELASYPGRGHIVTAASKNPELDFVSRAFFPKMGVNEDQVCVSAHCELAHYWGQKLTKNHLKARQLSPNGGRLTVKLNQNTVTVAGSGKLRVTIQL</sequence>
<name>A0A167CLT2_9GAMM</name>
<dbReference type="Pfam" id="PF02567">
    <property type="entry name" value="PhzC-PhzF"/>
    <property type="match status" value="1"/>
</dbReference>
<dbReference type="Gene3D" id="3.10.310.10">
    <property type="entry name" value="Diaminopimelate Epimerase, Chain A, domain 1"/>
    <property type="match status" value="2"/>
</dbReference>
<dbReference type="OrthoDB" id="9788221at2"/>
<evidence type="ECO:0000256" key="2">
    <source>
        <dbReference type="ARBA" id="ARBA00023235"/>
    </source>
</evidence>